<dbReference type="InterPro" id="IPR015158">
    <property type="entry name" value="Bud22_dom"/>
</dbReference>
<dbReference type="PANTHER" id="PTHR48125:SF10">
    <property type="entry name" value="OS12G0136300 PROTEIN"/>
    <property type="match status" value="1"/>
</dbReference>
<evidence type="ECO:0000256" key="1">
    <source>
        <dbReference type="SAM" id="MobiDB-lite"/>
    </source>
</evidence>
<evidence type="ECO:0000313" key="4">
    <source>
        <dbReference type="EMBL" id="RKP03863.1"/>
    </source>
</evidence>
<reference evidence="3" key="3">
    <citation type="submission" date="2018-08" db="EMBL/GenBank/DDBJ databases">
        <title>Leveraging single-cell genomics to expand the Fungal Tree of Life.</title>
        <authorList>
            <consortium name="DOE Joint Genome Institute"/>
            <person name="Ahrendt S.R."/>
            <person name="Quandt C.A."/>
            <person name="Ciobanu D."/>
            <person name="Clum A."/>
            <person name="Salamov A."/>
            <person name="Andreopoulos B."/>
            <person name="Cheng J.-F."/>
            <person name="Woyke T."/>
            <person name="Pelin A."/>
            <person name="Henrissat B."/>
            <person name="Reynolds N."/>
            <person name="Benny G.L."/>
            <person name="Smith M.E."/>
            <person name="James T.Y."/>
            <person name="Grigoriev I.V."/>
        </authorList>
    </citation>
    <scope>NUCLEOTIDE SEQUENCE</scope>
    <source>
        <strain evidence="3">ATCC 52028</strain>
    </source>
</reference>
<dbReference type="AlphaFoldDB" id="A0A4P9WZM5"/>
<evidence type="ECO:0000313" key="5">
    <source>
        <dbReference type="Proteomes" id="UP000268535"/>
    </source>
</evidence>
<proteinExistence type="predicted"/>
<feature type="compositionally biased region" description="Polar residues" evidence="1">
    <location>
        <begin position="1"/>
        <end position="14"/>
    </location>
</feature>
<feature type="region of interest" description="Disordered" evidence="1">
    <location>
        <begin position="1"/>
        <end position="102"/>
    </location>
</feature>
<feature type="compositionally biased region" description="Basic and acidic residues" evidence="1">
    <location>
        <begin position="332"/>
        <end position="345"/>
    </location>
</feature>
<accession>A0A4P9WZM5</accession>
<feature type="compositionally biased region" description="Low complexity" evidence="1">
    <location>
        <begin position="855"/>
        <end position="881"/>
    </location>
</feature>
<sequence>MPIRTNATSPGAPSQPSPRGKSRRTEPGCNAASHDATPAAPVTPIVTADTPVDSAADETLVTPTEDEDMSYLAAFQGAERPEGLASISDISDSEGESVDGDEWHQVKLLDSDDVDLAMSDLGSVDSDGPTPTATSEASAAADAVAASDNGYATPVEESSDNEEDVHADAPEASSAPDESVTGNEGVMTNAVTHESRTDTLPSDAETTPMTASTDTAAEPSATTTSPSSPRSMTATATPTTDATAAKADKAKRFTPIERILFAPLDPHINRHRPVLPLEDVLAKIPKKTHFWGVSGRRACRKAIENERGRLKKEIKLFQTKLDAAQRSPEGSVAEHADGAAADEGHGPPPPTAAVPDHVRAIWEKKHAKYVEDLALITSSGGDAGVPVLRIVYAAVARVLADYTRALQLPWHIPVGEALQAYADRLADACVKKQQEVPDMPVPSTLAPLVPSPDAPPTPFVFRPASLPPPTCPAQERLFSRLLQSKLMQSFAEEVAVSIRHLGTDAPSVAKQKKYTRPGAVTYFQGQTPFSEAVAPVEAKLVETKQAFVKKPPAAAQPTSEKSASETPAPGKPAGIPTSTSATLSAETASPAATTEKPAPSAPVTDASSSAAASTSSPAVPKVKRIYAPKAAFLFDEQQLNAWNPLLRDAAVMTAEKTLEKTEKVLHDVTEKRAKHEAKKEARKRAREAEAEAEAAAQPKKRSLLLNRRVDAKTLDSRFVSSLGSADGPGDLPQNRMGQRQRRALWERLYGKTANHVLSESATGSNVSPVGPRKADTADGAASSEYAADAPKAAAKAAPKAPAKAAQTPKTVPRTLAPLPSPDTPVETLTRKERRALARQQAEATGQPVSAVMVRKGPSSSGAPRAGASPGAAAASKTASAAKDTDMHGSWAAKRAEKVAIVPFAGKKITFE</sequence>
<feature type="region of interest" description="Disordered" evidence="1">
    <location>
        <begin position="719"/>
        <end position="739"/>
    </location>
</feature>
<feature type="region of interest" description="Disordered" evidence="1">
    <location>
        <begin position="118"/>
        <end position="247"/>
    </location>
</feature>
<dbReference type="Pfam" id="PF09073">
    <property type="entry name" value="BUD22"/>
    <property type="match status" value="1"/>
</dbReference>
<feature type="region of interest" description="Disordered" evidence="1">
    <location>
        <begin position="325"/>
        <end position="353"/>
    </location>
</feature>
<feature type="region of interest" description="Disordered" evidence="1">
    <location>
        <begin position="549"/>
        <end position="619"/>
    </location>
</feature>
<feature type="compositionally biased region" description="Polar residues" evidence="1">
    <location>
        <begin position="556"/>
        <end position="565"/>
    </location>
</feature>
<dbReference type="EMBL" id="ML009122">
    <property type="protein sequence ID" value="RKO98055.1"/>
    <property type="molecule type" value="Genomic_DNA"/>
</dbReference>
<reference evidence="4" key="2">
    <citation type="submission" date="2018-04" db="EMBL/GenBank/DDBJ databases">
        <title>Leveraging single-cell genomics to expand the Fungal Tree of Life.</title>
        <authorList>
            <consortium name="DOE Joint Genome Institute"/>
            <person name="Ahrendt S.R."/>
            <person name="Quandt C.A."/>
            <person name="Ciobanu D."/>
            <person name="Clum A."/>
            <person name="Salamov A."/>
            <person name="Andreopoulos B."/>
            <person name="Cheng J.-F."/>
            <person name="Woyke T."/>
            <person name="Pelin A."/>
            <person name="Henrissat B."/>
            <person name="Benny G.L."/>
            <person name="Smith M.E."/>
            <person name="James T.Y."/>
            <person name="Grigoriev I.V."/>
        </authorList>
    </citation>
    <scope>NUCLEOTIDE SEQUENCE</scope>
    <source>
        <strain evidence="4">ATCC 52028</strain>
    </source>
</reference>
<feature type="compositionally biased region" description="Low complexity" evidence="1">
    <location>
        <begin position="786"/>
        <end position="805"/>
    </location>
</feature>
<evidence type="ECO:0000259" key="2">
    <source>
        <dbReference type="Pfam" id="PF09073"/>
    </source>
</evidence>
<protein>
    <recommendedName>
        <fullName evidence="2">Bud22 domain-containing protein</fullName>
    </recommendedName>
</protein>
<dbReference type="Proteomes" id="UP000268535">
    <property type="component" value="Unassembled WGS sequence"/>
</dbReference>
<evidence type="ECO:0000313" key="3">
    <source>
        <dbReference type="EMBL" id="RKO98055.1"/>
    </source>
</evidence>
<keyword evidence="6" id="KW-1185">Reference proteome</keyword>
<feature type="region of interest" description="Disordered" evidence="1">
    <location>
        <begin position="668"/>
        <end position="699"/>
    </location>
</feature>
<evidence type="ECO:0000313" key="6">
    <source>
        <dbReference type="Proteomes" id="UP000274922"/>
    </source>
</evidence>
<dbReference type="Proteomes" id="UP000274922">
    <property type="component" value="Unassembled WGS sequence"/>
</dbReference>
<feature type="compositionally biased region" description="Polar residues" evidence="1">
    <location>
        <begin position="198"/>
        <end position="209"/>
    </location>
</feature>
<feature type="compositionally biased region" description="Basic and acidic residues" evidence="1">
    <location>
        <begin position="668"/>
        <end position="679"/>
    </location>
</feature>
<name>A0A4P9WZM5_9FUNG</name>
<feature type="compositionally biased region" description="Acidic residues" evidence="1">
    <location>
        <begin position="91"/>
        <end position="100"/>
    </location>
</feature>
<feature type="region of interest" description="Disordered" evidence="1">
    <location>
        <begin position="759"/>
        <end position="888"/>
    </location>
</feature>
<reference evidence="5 6" key="1">
    <citation type="journal article" date="2018" name="Nat. Microbiol.">
        <title>Leveraging single-cell genomics to expand the fungal tree of life.</title>
        <authorList>
            <person name="Ahrendt S.R."/>
            <person name="Quandt C.A."/>
            <person name="Ciobanu D."/>
            <person name="Clum A."/>
            <person name="Salamov A."/>
            <person name="Andreopoulos B."/>
            <person name="Cheng J.F."/>
            <person name="Woyke T."/>
            <person name="Pelin A."/>
            <person name="Henrissat B."/>
            <person name="Reynolds N.K."/>
            <person name="Benny G.L."/>
            <person name="Smith M.E."/>
            <person name="James T.Y."/>
            <person name="Grigoriev I.V."/>
        </authorList>
    </citation>
    <scope>NUCLEOTIDE SEQUENCE [LARGE SCALE GENOMIC DNA]</scope>
    <source>
        <strain evidence="5 6">ATCC 52028</strain>
    </source>
</reference>
<dbReference type="EMBL" id="ML014117">
    <property type="protein sequence ID" value="RKP03863.1"/>
    <property type="molecule type" value="Genomic_DNA"/>
</dbReference>
<feature type="compositionally biased region" description="Low complexity" evidence="1">
    <location>
        <begin position="210"/>
        <end position="245"/>
    </location>
</feature>
<dbReference type="OrthoDB" id="3364872at2759"/>
<feature type="compositionally biased region" description="Low complexity" evidence="1">
    <location>
        <begin position="576"/>
        <end position="619"/>
    </location>
</feature>
<organism evidence="3 5">
    <name type="scientific">Caulochytrium protostelioides</name>
    <dbReference type="NCBI Taxonomy" id="1555241"/>
    <lineage>
        <taxon>Eukaryota</taxon>
        <taxon>Fungi</taxon>
        <taxon>Fungi incertae sedis</taxon>
        <taxon>Chytridiomycota</taxon>
        <taxon>Chytridiomycota incertae sedis</taxon>
        <taxon>Chytridiomycetes</taxon>
        <taxon>Caulochytriales</taxon>
        <taxon>Caulochytriaceae</taxon>
        <taxon>Caulochytrium</taxon>
    </lineage>
</organism>
<feature type="compositionally biased region" description="Low complexity" evidence="1">
    <location>
        <begin position="130"/>
        <end position="147"/>
    </location>
</feature>
<feature type="domain" description="Bud22" evidence="2">
    <location>
        <begin position="666"/>
        <end position="910"/>
    </location>
</feature>
<gene>
    <name evidence="3" type="ORF">CAUPRSCDRAFT_10320</name>
    <name evidence="4" type="ORF">CXG81DRAFT_23554</name>
</gene>
<dbReference type="PANTHER" id="PTHR48125">
    <property type="entry name" value="LP07818P1"/>
    <property type="match status" value="1"/>
</dbReference>